<feature type="compositionally biased region" description="Basic and acidic residues" evidence="1">
    <location>
        <begin position="75"/>
        <end position="89"/>
    </location>
</feature>
<feature type="compositionally biased region" description="Basic and acidic residues" evidence="1">
    <location>
        <begin position="106"/>
        <end position="123"/>
    </location>
</feature>
<protein>
    <submittedName>
        <fullName evidence="2">Uncharacterized protein</fullName>
    </submittedName>
</protein>
<gene>
    <name evidence="2" type="ORF">KC01_LOCUS14603</name>
</gene>
<evidence type="ECO:0000256" key="1">
    <source>
        <dbReference type="SAM" id="MobiDB-lite"/>
    </source>
</evidence>
<dbReference type="Proteomes" id="UP001497482">
    <property type="component" value="Chromosome 16"/>
</dbReference>
<keyword evidence="3" id="KW-1185">Reference proteome</keyword>
<name>A0AAV2K2V9_KNICA</name>
<dbReference type="AlphaFoldDB" id="A0AAV2K2V9"/>
<dbReference type="EMBL" id="OZ035838">
    <property type="protein sequence ID" value="CAL1584236.1"/>
    <property type="molecule type" value="Genomic_DNA"/>
</dbReference>
<evidence type="ECO:0000313" key="3">
    <source>
        <dbReference type="Proteomes" id="UP001497482"/>
    </source>
</evidence>
<accession>A0AAV2K2V9</accession>
<reference evidence="2 3" key="1">
    <citation type="submission" date="2024-04" db="EMBL/GenBank/DDBJ databases">
        <authorList>
            <person name="Waldvogel A.-M."/>
            <person name="Schoenle A."/>
        </authorList>
    </citation>
    <scope>NUCLEOTIDE SEQUENCE [LARGE SCALE GENOMIC DNA]</scope>
</reference>
<feature type="region of interest" description="Disordered" evidence="1">
    <location>
        <begin position="46"/>
        <end position="142"/>
    </location>
</feature>
<sequence>MQRFTTGGPSAAVLRARASVSGLGLFLVIGAEALPGLETLSAVQAGAPRDTGYGKAALTTGRTSSRAHARSLARAADKHSVLLRREKQRGLAPGAQTKVQAPCGEQRCEADTADAHGLRDRSVPSHRGHSSMRAPLVSTGTLRVCA</sequence>
<proteinExistence type="predicted"/>
<organism evidence="2 3">
    <name type="scientific">Knipowitschia caucasica</name>
    <name type="common">Caucasian dwarf goby</name>
    <name type="synonym">Pomatoschistus caucasicus</name>
    <dbReference type="NCBI Taxonomy" id="637954"/>
    <lineage>
        <taxon>Eukaryota</taxon>
        <taxon>Metazoa</taxon>
        <taxon>Chordata</taxon>
        <taxon>Craniata</taxon>
        <taxon>Vertebrata</taxon>
        <taxon>Euteleostomi</taxon>
        <taxon>Actinopterygii</taxon>
        <taxon>Neopterygii</taxon>
        <taxon>Teleostei</taxon>
        <taxon>Neoteleostei</taxon>
        <taxon>Acanthomorphata</taxon>
        <taxon>Gobiaria</taxon>
        <taxon>Gobiiformes</taxon>
        <taxon>Gobioidei</taxon>
        <taxon>Gobiidae</taxon>
        <taxon>Gobiinae</taxon>
        <taxon>Knipowitschia</taxon>
    </lineage>
</organism>
<evidence type="ECO:0000313" key="2">
    <source>
        <dbReference type="EMBL" id="CAL1584236.1"/>
    </source>
</evidence>